<comment type="caution">
    <text evidence="1">The sequence shown here is derived from an EMBL/GenBank/DDBJ whole genome shotgun (WGS) entry which is preliminary data.</text>
</comment>
<gene>
    <name evidence="1" type="ORF">C942_00778</name>
</gene>
<reference evidence="1 2" key="1">
    <citation type="submission" date="2012-12" db="EMBL/GenBank/DDBJ databases">
        <title>Genome Assembly of Photobacterium sp. AK15.</title>
        <authorList>
            <person name="Khatri I."/>
            <person name="Vaidya B."/>
            <person name="Srinivas T.N.R."/>
            <person name="Subramanian S."/>
            <person name="Pinnaka A."/>
        </authorList>
    </citation>
    <scope>NUCLEOTIDE SEQUENCE [LARGE SCALE GENOMIC DNA]</scope>
    <source>
        <strain evidence="1 2">AK15</strain>
    </source>
</reference>
<dbReference type="PATRIC" id="fig|1056511.3.peg.2270"/>
<proteinExistence type="predicted"/>
<dbReference type="OrthoDB" id="9805247at2"/>
<dbReference type="PANTHER" id="PTHR39166:SF1">
    <property type="entry name" value="BLL1166 PROTEIN"/>
    <property type="match status" value="1"/>
</dbReference>
<evidence type="ECO:0000313" key="2">
    <source>
        <dbReference type="Proteomes" id="UP000011134"/>
    </source>
</evidence>
<evidence type="ECO:0008006" key="3">
    <source>
        <dbReference type="Google" id="ProtNLM"/>
    </source>
</evidence>
<protein>
    <recommendedName>
        <fullName evidence="3">Nucleotidyltransferase family protein</fullName>
    </recommendedName>
</protein>
<keyword evidence="2" id="KW-1185">Reference proteome</keyword>
<dbReference type="PANTHER" id="PTHR39166">
    <property type="entry name" value="BLL1166 PROTEIN"/>
    <property type="match status" value="1"/>
</dbReference>
<organism evidence="1 2">
    <name type="scientific">Photobacterium marinum</name>
    <dbReference type="NCBI Taxonomy" id="1056511"/>
    <lineage>
        <taxon>Bacteria</taxon>
        <taxon>Pseudomonadati</taxon>
        <taxon>Pseudomonadota</taxon>
        <taxon>Gammaproteobacteria</taxon>
        <taxon>Vibrionales</taxon>
        <taxon>Vibrionaceae</taxon>
        <taxon>Photobacterium</taxon>
    </lineage>
</organism>
<dbReference type="InterPro" id="IPR009267">
    <property type="entry name" value="NTP_transf_6"/>
</dbReference>
<sequence>MNFQQRTKQLILEDEFRMHCLRVARQAGLPDWYLGAGFLRNAIWDHLHHKTEMTPLNDIDLVYFDNRDVSCESEQKIETQLKALFPQANWEVRNQARMHLRHGHQPYQNTVEGIRQWIEVPTCVGVRLEFDNQLTICAPFGLEENWSLKIKINPENQRPAVYRDRIKNKSWLQIWPKLTAE</sequence>
<dbReference type="AlphaFoldDB" id="L8JBP5"/>
<evidence type="ECO:0000313" key="1">
    <source>
        <dbReference type="EMBL" id="ELR65693.1"/>
    </source>
</evidence>
<dbReference type="Pfam" id="PF06042">
    <property type="entry name" value="NTP_transf_6"/>
    <property type="match status" value="1"/>
</dbReference>
<name>L8JBP5_9GAMM</name>
<dbReference type="EMBL" id="AMZO01000016">
    <property type="protein sequence ID" value="ELR65693.1"/>
    <property type="molecule type" value="Genomic_DNA"/>
</dbReference>
<accession>L8JBP5</accession>
<dbReference type="Proteomes" id="UP000011134">
    <property type="component" value="Unassembled WGS sequence"/>
</dbReference>